<reference evidence="2" key="1">
    <citation type="submission" date="2020-05" db="EMBL/GenBank/DDBJ databases">
        <title>Sulfur intermediates as new biogeochemical hubs in an aquatic model microbial ecosystem.</title>
        <authorList>
            <person name="Vigneron A."/>
        </authorList>
    </citation>
    <scope>NUCLEOTIDE SEQUENCE</scope>
    <source>
        <strain evidence="2">Bin.250</strain>
    </source>
</reference>
<gene>
    <name evidence="2" type="ORF">HQ497_10365</name>
</gene>
<dbReference type="Proteomes" id="UP000754644">
    <property type="component" value="Unassembled WGS sequence"/>
</dbReference>
<sequence>MTVTWNYGDILDAVGDVVPGDRPALIHGDRVVTWSEFVARSNNLAANMLGNGAKPNDKIAIYMRNRPEYLEGLTAAFKARLTHVNVNYRYIDNELIYLLDNADATVCIYAAEFAPNVAQIRGQLPQVTQWIEVDDGHLGLEDALHYEDLATTGDGATLTHQRSPNDQLFIYTGGTTGM</sequence>
<dbReference type="InterPro" id="IPR042099">
    <property type="entry name" value="ANL_N_sf"/>
</dbReference>
<dbReference type="InterPro" id="IPR050237">
    <property type="entry name" value="ATP-dep_AMP-bd_enzyme"/>
</dbReference>
<dbReference type="AlphaFoldDB" id="A0A972VY65"/>
<accession>A0A972VY65</accession>
<feature type="non-terminal residue" evidence="2">
    <location>
        <position position="178"/>
    </location>
</feature>
<evidence type="ECO:0000313" key="3">
    <source>
        <dbReference type="Proteomes" id="UP000754644"/>
    </source>
</evidence>
<name>A0A972VY65_9GAMM</name>
<dbReference type="Pfam" id="PF00501">
    <property type="entry name" value="AMP-binding"/>
    <property type="match status" value="1"/>
</dbReference>
<dbReference type="Gene3D" id="3.40.50.12780">
    <property type="entry name" value="N-terminal domain of ligase-like"/>
    <property type="match status" value="1"/>
</dbReference>
<dbReference type="SUPFAM" id="SSF56801">
    <property type="entry name" value="Acetyl-CoA synthetase-like"/>
    <property type="match status" value="1"/>
</dbReference>
<dbReference type="InterPro" id="IPR000873">
    <property type="entry name" value="AMP-dep_synth/lig_dom"/>
</dbReference>
<dbReference type="EMBL" id="JABMOJ010000389">
    <property type="protein sequence ID" value="NQV65756.1"/>
    <property type="molecule type" value="Genomic_DNA"/>
</dbReference>
<dbReference type="PANTHER" id="PTHR43767:SF1">
    <property type="entry name" value="NONRIBOSOMAL PEPTIDE SYNTHASE PES1 (EUROFUNG)-RELATED"/>
    <property type="match status" value="1"/>
</dbReference>
<dbReference type="PANTHER" id="PTHR43767">
    <property type="entry name" value="LONG-CHAIN-FATTY-ACID--COA LIGASE"/>
    <property type="match status" value="1"/>
</dbReference>
<evidence type="ECO:0000313" key="2">
    <source>
        <dbReference type="EMBL" id="NQV65756.1"/>
    </source>
</evidence>
<feature type="domain" description="AMP-dependent synthetase/ligase" evidence="1">
    <location>
        <begin position="19"/>
        <end position="178"/>
    </location>
</feature>
<evidence type="ECO:0000259" key="1">
    <source>
        <dbReference type="Pfam" id="PF00501"/>
    </source>
</evidence>
<comment type="caution">
    <text evidence="2">The sequence shown here is derived from an EMBL/GenBank/DDBJ whole genome shotgun (WGS) entry which is preliminary data.</text>
</comment>
<organism evidence="2 3">
    <name type="scientific">SAR86 cluster bacterium</name>
    <dbReference type="NCBI Taxonomy" id="2030880"/>
    <lineage>
        <taxon>Bacteria</taxon>
        <taxon>Pseudomonadati</taxon>
        <taxon>Pseudomonadota</taxon>
        <taxon>Gammaproteobacteria</taxon>
        <taxon>SAR86 cluster</taxon>
    </lineage>
</organism>
<proteinExistence type="predicted"/>
<protein>
    <submittedName>
        <fullName evidence="2">AMP-binding protein</fullName>
    </submittedName>
</protein>